<dbReference type="SUPFAM" id="SSF110997">
    <property type="entry name" value="Sporulation related repeat"/>
    <property type="match status" value="1"/>
</dbReference>
<name>A0A7Y9PK17_9BACT</name>
<comment type="caution">
    <text evidence="4">The sequence shown here is derived from an EMBL/GenBank/DDBJ whole genome shotgun (WGS) entry which is preliminary data.</text>
</comment>
<dbReference type="AlphaFoldDB" id="A0A7Y9PK17"/>
<feature type="region of interest" description="Disordered" evidence="1">
    <location>
        <begin position="50"/>
        <end position="146"/>
    </location>
</feature>
<dbReference type="RefSeq" id="WP_179493157.1">
    <property type="nucleotide sequence ID" value="NZ_JACCCW010000002.1"/>
</dbReference>
<evidence type="ECO:0000313" key="5">
    <source>
        <dbReference type="Proteomes" id="UP000589520"/>
    </source>
</evidence>
<keyword evidence="2" id="KW-0812">Transmembrane</keyword>
<feature type="compositionally biased region" description="Polar residues" evidence="1">
    <location>
        <begin position="62"/>
        <end position="108"/>
    </location>
</feature>
<keyword evidence="2" id="KW-0472">Membrane</keyword>
<dbReference type="GO" id="GO:0042834">
    <property type="term" value="F:peptidoglycan binding"/>
    <property type="evidence" value="ECO:0007669"/>
    <property type="project" value="InterPro"/>
</dbReference>
<evidence type="ECO:0000256" key="2">
    <source>
        <dbReference type="SAM" id="Phobius"/>
    </source>
</evidence>
<dbReference type="Proteomes" id="UP000589520">
    <property type="component" value="Unassembled WGS sequence"/>
</dbReference>
<dbReference type="GO" id="GO:0030428">
    <property type="term" value="C:cell septum"/>
    <property type="evidence" value="ECO:0007669"/>
    <property type="project" value="TreeGrafter"/>
</dbReference>
<keyword evidence="4" id="KW-0132">Cell division</keyword>
<evidence type="ECO:0000313" key="4">
    <source>
        <dbReference type="EMBL" id="NYF81334.1"/>
    </source>
</evidence>
<feature type="transmembrane region" description="Helical" evidence="2">
    <location>
        <begin position="20"/>
        <end position="41"/>
    </location>
</feature>
<sequence>MNYDNDLDDSDQREREISLGTTTILGIFLALALICAAFFGFGYSLGRRSAQPNPANAPASKAESTPDSAFSNFKSAPAPSSTAVSDTPAPTASDSDAQPTASSTSDEQPASKEEVALPQPAKPAIRAAQPVAFPPPSAAPATSAGGPVVQISATSRRGDADALIAALKRKGYDASIRQAPQDSLFHVQIGPFPSKKEADAMRQRLDGDGYKAIVK</sequence>
<dbReference type="InterPro" id="IPR036680">
    <property type="entry name" value="SPOR-like_sf"/>
</dbReference>
<keyword evidence="4" id="KW-0131">Cell cycle</keyword>
<dbReference type="EMBL" id="JACCCW010000002">
    <property type="protein sequence ID" value="NYF81334.1"/>
    <property type="molecule type" value="Genomic_DNA"/>
</dbReference>
<dbReference type="PANTHER" id="PTHR38687:SF1">
    <property type="entry name" value="CELL DIVISION PROTEIN DEDD"/>
    <property type="match status" value="1"/>
</dbReference>
<reference evidence="4 5" key="1">
    <citation type="submission" date="2020-07" db="EMBL/GenBank/DDBJ databases">
        <title>Genomic Encyclopedia of Type Strains, Phase IV (KMG-V): Genome sequencing to study the core and pangenomes of soil and plant-associated prokaryotes.</title>
        <authorList>
            <person name="Whitman W."/>
        </authorList>
    </citation>
    <scope>NUCLEOTIDE SEQUENCE [LARGE SCALE GENOMIC DNA]</scope>
    <source>
        <strain evidence="4 5">X4EP2</strain>
    </source>
</reference>
<keyword evidence="5" id="KW-1185">Reference proteome</keyword>
<dbReference type="InterPro" id="IPR052521">
    <property type="entry name" value="Cell_div_SPOR-domain"/>
</dbReference>
<dbReference type="Gene3D" id="3.30.70.1070">
    <property type="entry name" value="Sporulation related repeat"/>
    <property type="match status" value="1"/>
</dbReference>
<dbReference type="Pfam" id="PF05036">
    <property type="entry name" value="SPOR"/>
    <property type="match status" value="1"/>
</dbReference>
<dbReference type="InterPro" id="IPR007730">
    <property type="entry name" value="SPOR-like_dom"/>
</dbReference>
<dbReference type="PANTHER" id="PTHR38687">
    <property type="entry name" value="CELL DIVISION PROTEIN DEDD-RELATED"/>
    <property type="match status" value="1"/>
</dbReference>
<organism evidence="4 5">
    <name type="scientific">Granulicella arctica</name>
    <dbReference type="NCBI Taxonomy" id="940613"/>
    <lineage>
        <taxon>Bacteria</taxon>
        <taxon>Pseudomonadati</taxon>
        <taxon>Acidobacteriota</taxon>
        <taxon>Terriglobia</taxon>
        <taxon>Terriglobales</taxon>
        <taxon>Acidobacteriaceae</taxon>
        <taxon>Granulicella</taxon>
    </lineage>
</organism>
<protein>
    <submittedName>
        <fullName evidence="4">Cell division septation protein DedD</fullName>
    </submittedName>
</protein>
<dbReference type="GO" id="GO:0032506">
    <property type="term" value="P:cytokinetic process"/>
    <property type="evidence" value="ECO:0007669"/>
    <property type="project" value="TreeGrafter"/>
</dbReference>
<accession>A0A7Y9PK17</accession>
<gene>
    <name evidence="4" type="ORF">HDF17_003654</name>
</gene>
<dbReference type="PROSITE" id="PS51724">
    <property type="entry name" value="SPOR"/>
    <property type="match status" value="1"/>
</dbReference>
<proteinExistence type="predicted"/>
<dbReference type="GO" id="GO:0032153">
    <property type="term" value="C:cell division site"/>
    <property type="evidence" value="ECO:0007669"/>
    <property type="project" value="TreeGrafter"/>
</dbReference>
<evidence type="ECO:0000259" key="3">
    <source>
        <dbReference type="PROSITE" id="PS51724"/>
    </source>
</evidence>
<evidence type="ECO:0000256" key="1">
    <source>
        <dbReference type="SAM" id="MobiDB-lite"/>
    </source>
</evidence>
<keyword evidence="2" id="KW-1133">Transmembrane helix</keyword>
<feature type="domain" description="SPOR" evidence="3">
    <location>
        <begin position="141"/>
        <end position="215"/>
    </location>
</feature>